<name>A0AAV6WPW4_9LAMI</name>
<comment type="caution">
    <text evidence="2">The sequence shown here is derived from an EMBL/GenBank/DDBJ whole genome shotgun (WGS) entry which is preliminary data.</text>
</comment>
<dbReference type="AlphaFoldDB" id="A0AAV6WPW4"/>
<evidence type="ECO:0000313" key="2">
    <source>
        <dbReference type="EMBL" id="KAG8372719.1"/>
    </source>
</evidence>
<sequence length="152" mass="16816">MSQLKMPRALHRPPFPRALQLPQNVLSTAPSREETAQDGDDGGDDGGGTTLATTVGEVNHLQKMNPMNPTIEEFLNGLTSRCIVDPFFLYKLALKARRGLTRSPSPLPTPLLSYSCTGLLRFRFRHDAFRTVHLSATTLGSCFRLKLGCFRS</sequence>
<keyword evidence="3" id="KW-1185">Reference proteome</keyword>
<dbReference type="Proteomes" id="UP000826271">
    <property type="component" value="Unassembled WGS sequence"/>
</dbReference>
<feature type="region of interest" description="Disordered" evidence="1">
    <location>
        <begin position="1"/>
        <end position="53"/>
    </location>
</feature>
<accession>A0AAV6WPW4</accession>
<evidence type="ECO:0000313" key="3">
    <source>
        <dbReference type="Proteomes" id="UP000826271"/>
    </source>
</evidence>
<proteinExistence type="predicted"/>
<gene>
    <name evidence="2" type="ORF">BUALT_Bualt12G0095900</name>
</gene>
<protein>
    <submittedName>
        <fullName evidence="2">Uncharacterized protein</fullName>
    </submittedName>
</protein>
<evidence type="ECO:0000256" key="1">
    <source>
        <dbReference type="SAM" id="MobiDB-lite"/>
    </source>
</evidence>
<dbReference type="EMBL" id="WHWC01000012">
    <property type="protein sequence ID" value="KAG8372719.1"/>
    <property type="molecule type" value="Genomic_DNA"/>
</dbReference>
<reference evidence="2" key="1">
    <citation type="submission" date="2019-10" db="EMBL/GenBank/DDBJ databases">
        <authorList>
            <person name="Zhang R."/>
            <person name="Pan Y."/>
            <person name="Wang J."/>
            <person name="Ma R."/>
            <person name="Yu S."/>
        </authorList>
    </citation>
    <scope>NUCLEOTIDE SEQUENCE</scope>
    <source>
        <strain evidence="2">LA-IB0</strain>
        <tissue evidence="2">Leaf</tissue>
    </source>
</reference>
<organism evidence="2 3">
    <name type="scientific">Buddleja alternifolia</name>
    <dbReference type="NCBI Taxonomy" id="168488"/>
    <lineage>
        <taxon>Eukaryota</taxon>
        <taxon>Viridiplantae</taxon>
        <taxon>Streptophyta</taxon>
        <taxon>Embryophyta</taxon>
        <taxon>Tracheophyta</taxon>
        <taxon>Spermatophyta</taxon>
        <taxon>Magnoliopsida</taxon>
        <taxon>eudicotyledons</taxon>
        <taxon>Gunneridae</taxon>
        <taxon>Pentapetalae</taxon>
        <taxon>asterids</taxon>
        <taxon>lamiids</taxon>
        <taxon>Lamiales</taxon>
        <taxon>Scrophulariaceae</taxon>
        <taxon>Buddlejeae</taxon>
        <taxon>Buddleja</taxon>
    </lineage>
</organism>
<feature type="compositionally biased region" description="Polar residues" evidence="1">
    <location>
        <begin position="21"/>
        <end position="30"/>
    </location>
</feature>